<dbReference type="EMBL" id="JAHBMH010000073">
    <property type="protein sequence ID" value="KAK1933293.1"/>
    <property type="molecule type" value="Genomic_DNA"/>
</dbReference>
<dbReference type="Pfam" id="PF01751">
    <property type="entry name" value="Toprim"/>
    <property type="match status" value="1"/>
</dbReference>
<dbReference type="InterPro" id="IPR013757">
    <property type="entry name" value="Topo_IIA_A_a_sf"/>
</dbReference>
<dbReference type="FunFam" id="3.40.50.670:FF:000001">
    <property type="entry name" value="DNA topoisomerase 2"/>
    <property type="match status" value="1"/>
</dbReference>
<comment type="similarity">
    <text evidence="4 13">Belongs to the type II topoisomerase family.</text>
</comment>
<evidence type="ECO:0000256" key="14">
    <source>
        <dbReference type="SAM" id="MobiDB-lite"/>
    </source>
</evidence>
<organism evidence="17 18">
    <name type="scientific">Babesia divergens</name>
    <dbReference type="NCBI Taxonomy" id="32595"/>
    <lineage>
        <taxon>Eukaryota</taxon>
        <taxon>Sar</taxon>
        <taxon>Alveolata</taxon>
        <taxon>Apicomplexa</taxon>
        <taxon>Aconoidasida</taxon>
        <taxon>Piroplasmida</taxon>
        <taxon>Babesiidae</taxon>
        <taxon>Babesia</taxon>
    </lineage>
</organism>
<dbReference type="InterPro" id="IPR006171">
    <property type="entry name" value="TOPRIM_dom"/>
</dbReference>
<dbReference type="InterPro" id="IPR001241">
    <property type="entry name" value="Topo_IIA"/>
</dbReference>
<dbReference type="Gene3D" id="3.90.199.10">
    <property type="entry name" value="Topoisomerase II, domain 5"/>
    <property type="match status" value="1"/>
</dbReference>
<dbReference type="GO" id="GO:0003918">
    <property type="term" value="F:DNA topoisomerase type II (double strand cut, ATP-hydrolyzing) activity"/>
    <property type="evidence" value="ECO:0007669"/>
    <property type="project" value="UniProtKB-UniRule"/>
</dbReference>
<dbReference type="InterPro" id="IPR034157">
    <property type="entry name" value="TOPRIM_TopoII"/>
</dbReference>
<feature type="region of interest" description="Disordered" evidence="14">
    <location>
        <begin position="1152"/>
        <end position="1255"/>
    </location>
</feature>
<reference evidence="17" key="2">
    <citation type="submission" date="2021-05" db="EMBL/GenBank/DDBJ databases">
        <authorList>
            <person name="Pain A."/>
        </authorList>
    </citation>
    <scope>NUCLEOTIDE SEQUENCE</scope>
    <source>
        <strain evidence="17">1802A</strain>
    </source>
</reference>
<dbReference type="InterPro" id="IPR031660">
    <property type="entry name" value="TOPRIM_C"/>
</dbReference>
<dbReference type="Gene3D" id="3.30.1490.30">
    <property type="match status" value="1"/>
</dbReference>
<dbReference type="InterPro" id="IPR013758">
    <property type="entry name" value="Topo_IIA_A/C_ab"/>
</dbReference>
<evidence type="ECO:0000256" key="8">
    <source>
        <dbReference type="ARBA" id="ARBA00022842"/>
    </source>
</evidence>
<accession>A0AAD9LEB3</accession>
<evidence type="ECO:0000256" key="4">
    <source>
        <dbReference type="ARBA" id="ARBA00011080"/>
    </source>
</evidence>
<evidence type="ECO:0000313" key="18">
    <source>
        <dbReference type="Proteomes" id="UP001195914"/>
    </source>
</evidence>
<dbReference type="Proteomes" id="UP001195914">
    <property type="component" value="Unassembled WGS sequence"/>
</dbReference>
<evidence type="ECO:0000313" key="17">
    <source>
        <dbReference type="EMBL" id="KAK1933293.1"/>
    </source>
</evidence>
<evidence type="ECO:0000256" key="6">
    <source>
        <dbReference type="ARBA" id="ARBA00022741"/>
    </source>
</evidence>
<dbReference type="Gene3D" id="3.30.230.10">
    <property type="match status" value="1"/>
</dbReference>
<name>A0AAD9LEB3_BABDI</name>
<dbReference type="FunFam" id="3.30.565.10:FF:000004">
    <property type="entry name" value="DNA topoisomerase 2"/>
    <property type="match status" value="1"/>
</dbReference>
<dbReference type="InterPro" id="IPR002205">
    <property type="entry name" value="Topo_IIA_dom_A"/>
</dbReference>
<dbReference type="SMART" id="SM00434">
    <property type="entry name" value="TOP4c"/>
    <property type="match status" value="1"/>
</dbReference>
<dbReference type="CDD" id="cd03365">
    <property type="entry name" value="TOPRIM_TopoIIA"/>
    <property type="match status" value="1"/>
</dbReference>
<feature type="region of interest" description="Disordered" evidence="14">
    <location>
        <begin position="1299"/>
        <end position="1324"/>
    </location>
</feature>
<dbReference type="InterPro" id="IPR001154">
    <property type="entry name" value="TopoII_euk"/>
</dbReference>
<dbReference type="Gene3D" id="1.10.268.10">
    <property type="entry name" value="Topoisomerase, domain 3"/>
    <property type="match status" value="1"/>
</dbReference>
<comment type="cofactor">
    <cofactor evidence="3">
        <name>Mg(2+)</name>
        <dbReference type="ChEBI" id="CHEBI:18420"/>
    </cofactor>
</comment>
<dbReference type="InterPro" id="IPR014721">
    <property type="entry name" value="Ribsml_uS5_D2-typ_fold_subgr"/>
</dbReference>
<dbReference type="GO" id="GO:0006265">
    <property type="term" value="P:DNA topological change"/>
    <property type="evidence" value="ECO:0007669"/>
    <property type="project" value="UniProtKB-UniRule"/>
</dbReference>
<dbReference type="PRINTS" id="PR01158">
    <property type="entry name" value="TOPISMRASEII"/>
</dbReference>
<dbReference type="CDD" id="cd00187">
    <property type="entry name" value="TOP4c"/>
    <property type="match status" value="1"/>
</dbReference>
<evidence type="ECO:0000256" key="9">
    <source>
        <dbReference type="ARBA" id="ARBA00023029"/>
    </source>
</evidence>
<dbReference type="PRINTS" id="PR00418">
    <property type="entry name" value="TPI2FAMILY"/>
</dbReference>
<comment type="caution">
    <text evidence="17">The sequence shown here is derived from an EMBL/GenBank/DDBJ whole genome shotgun (WGS) entry which is preliminary data.</text>
</comment>
<evidence type="ECO:0000259" key="15">
    <source>
        <dbReference type="PROSITE" id="PS50880"/>
    </source>
</evidence>
<evidence type="ECO:0000256" key="12">
    <source>
        <dbReference type="PROSITE-ProRule" id="PRU01384"/>
    </source>
</evidence>
<dbReference type="Pfam" id="PF16898">
    <property type="entry name" value="TOPRIM_C"/>
    <property type="match status" value="1"/>
</dbReference>
<evidence type="ECO:0000259" key="16">
    <source>
        <dbReference type="PROSITE" id="PS52040"/>
    </source>
</evidence>
<feature type="compositionally biased region" description="Basic residues" evidence="14">
    <location>
        <begin position="1371"/>
        <end position="1381"/>
    </location>
</feature>
<keyword evidence="7 13" id="KW-0067">ATP-binding</keyword>
<keyword evidence="11 12" id="KW-0413">Isomerase</keyword>
<protein>
    <recommendedName>
        <fullName evidence="13">DNA topoisomerase 2</fullName>
        <ecNumber evidence="13">5.6.2.2</ecNumber>
    </recommendedName>
</protein>
<feature type="compositionally biased region" description="Polar residues" evidence="14">
    <location>
        <begin position="1523"/>
        <end position="1540"/>
    </location>
</feature>
<evidence type="ECO:0000256" key="3">
    <source>
        <dbReference type="ARBA" id="ARBA00001946"/>
    </source>
</evidence>
<keyword evidence="9 12" id="KW-0799">Topoisomerase</keyword>
<dbReference type="Gene3D" id="3.30.1360.40">
    <property type="match status" value="1"/>
</dbReference>
<evidence type="ECO:0000256" key="2">
    <source>
        <dbReference type="ARBA" id="ARBA00001913"/>
    </source>
</evidence>
<dbReference type="PANTHER" id="PTHR10169:SF38">
    <property type="entry name" value="DNA TOPOISOMERASE 2"/>
    <property type="match status" value="1"/>
</dbReference>
<dbReference type="SUPFAM" id="SSF56719">
    <property type="entry name" value="Type II DNA topoisomerase"/>
    <property type="match status" value="1"/>
</dbReference>
<feature type="compositionally biased region" description="Acidic residues" evidence="14">
    <location>
        <begin position="1232"/>
        <end position="1241"/>
    </location>
</feature>
<dbReference type="FunFam" id="3.90.199.10:FF:000002">
    <property type="entry name" value="DNA topoisomerase 2"/>
    <property type="match status" value="1"/>
</dbReference>
<feature type="compositionally biased region" description="Polar residues" evidence="14">
    <location>
        <begin position="1152"/>
        <end position="1169"/>
    </location>
</feature>
<comment type="function">
    <text evidence="13">Control of topological states of DNA by transient breakage and subsequent rejoining of DNA strands. Topoisomerase II makes double-strand breaks.</text>
</comment>
<comment type="catalytic activity">
    <reaction evidence="1 12 13">
        <text>ATP-dependent breakage, passage and rejoining of double-stranded DNA.</text>
        <dbReference type="EC" id="5.6.2.2"/>
    </reaction>
</comment>
<feature type="domain" description="Topo IIA-type catalytic" evidence="16">
    <location>
        <begin position="684"/>
        <end position="1141"/>
    </location>
</feature>
<dbReference type="SUPFAM" id="SSF54211">
    <property type="entry name" value="Ribosomal protein S5 domain 2-like"/>
    <property type="match status" value="1"/>
</dbReference>
<feature type="active site" description="O-(5'-phospho-DNA)-tyrosine intermediate" evidence="12">
    <location>
        <position position="774"/>
    </location>
</feature>
<dbReference type="PROSITE" id="PS00177">
    <property type="entry name" value="TOPOISOMERASE_II"/>
    <property type="match status" value="1"/>
</dbReference>
<dbReference type="GO" id="GO:0000819">
    <property type="term" value="P:sister chromatid segregation"/>
    <property type="evidence" value="ECO:0007669"/>
    <property type="project" value="TreeGrafter"/>
</dbReference>
<dbReference type="EC" id="5.6.2.2" evidence="13"/>
<dbReference type="InterPro" id="IPR020568">
    <property type="entry name" value="Ribosomal_Su5_D2-typ_SF"/>
</dbReference>
<feature type="domain" description="Toprim" evidence="15">
    <location>
        <begin position="438"/>
        <end position="553"/>
    </location>
</feature>
<sequence length="1574" mass="178183">MASQKKTIEQRYQKKSQLEHILLRPDTYIGNTEMLTQQMWVYNTEKKRMVYESVSFIPGLYKIFDEVLVNAADVHARQQLDPSLIRMTCIKVSFNQETGAITVFNDGEPIPVQIHKELNMYVPQMLFGELLTSDNYDDSEGRVTGGRNGFGAKLTNIFSKSFSVTCGDSRRRKQFTMKWEDNMTKIHTPAKVTPYHGKDFVKITFLPDYTRFAIDAMDEGTLRVLMKRVYDVAGTTGLKVYWNDERLPVSDFKQYTSLFFEEDAETSMVKVYDKVHRWEVMVSATDGSGFQQVSFVNNITTLKGGTHVQHVLDPLVTAVINKVKSKNKDGVELKPYQVKNYIFLFVNCQIVNPSFDSQTKETLTTKIAKFETKYTMSPKAVAAILKSTLMERIISFAQGRLNIELKKKMKVTKAVNRLTGIPKLEDASRAGTRHARDCTLILTEGDSAKTSCLAGLSVVGRDNYGVFPLKGKLLNVREAGYKQLVQNAEIQNILKIMGLDISKKEQTTPDGLRYGSIMIMTDQDYDGSHIKGLLINLLHYFWPKMIRYRGFVREFVTPIIKATKGDAVKSFFTIQDYMEWVRTNSTAGWKIKYYKGLGTSTDKEFKEYFSNIQQHLIDFIYEDNGDDDSIDMAFNKKRVDDRKVWMQSYEHGTTVDHSIKSLRYADFINKELIQFSIYDTERSIPSVVDGWKPGQRKVLFGCLKRNLVAECKVAQLTGYVAEHSAYHHGEASLQQTIINMAQDFVGSNNINVLEPCGQFGSRKEGGKDASAARYIFTRLMAITRLIFIEDDDNILQYQNEEGQIIEPFYYIPIIPMVLVNGSEGIGTGFSSQIPNYNPYNIISNLKLYLNNEEMKPMVPWYRKFTGRIEPNDKGGFDCIGVYRWLDEPGLLEITELPVRRWTHDYKVFLESLEQGSGRKEPLVLGFVDNSTHENIHFTVNVNPDYVDEVIHEGVDKVFKLRTSIATSNMTLFDGEKKLKRYSNELEIIRDFAEVRLHTYDKRRMFMIENLRLILKKISNQVRFIHMVINEELVLFKKRRSDLIAELVALKFDPQSELVRPNDDVATQVLVTQSEPFSPTNTQRRSATMDAMSNDYNYLLSMSLWSLTHEQVQKLNEERRQKELQLQKLMETTAKDMWLDELERLEDALKTAYQQPDPTSPSLSLASLNQLVKRKRKTASRQKTGATPMALESPMVGGSNVSSSKSYKRAKAKESSSEHDESDDVLSLVSDTYTDDEPEYSGDEMKSTQRSRPAKKQMSITAAFANAGKTITPSTAVRGRRGVTPTVQTDAALPTPTSVQAETPVVSALDSRGKTPSSTRRGTGSIRDMMQLDTDTDAMVDSVSRSQVSEIPLSQDALCAADIERVMQEARRKNKLQGKRTTKSTPTAAVSKAKRTPQRASRSSKKYESSEEEDYYGEDDDEESAESEASADEDFGMTIDLSRLRSHESDSDGSTKGLRGSQSGSNTRHRTTTQARGGNKQSDPVTPAKAQGNDGTLKRGSATPASKKGVDKSSGEHAEDSEVNAHQTSQEQVKADSITNTPRKRIMALETTELRKFSIGLAERLRQMSPQQPHK</sequence>
<evidence type="ECO:0000256" key="11">
    <source>
        <dbReference type="ARBA" id="ARBA00023235"/>
    </source>
</evidence>
<keyword evidence="6 13" id="KW-0547">Nucleotide-binding</keyword>
<evidence type="ECO:0000256" key="5">
    <source>
        <dbReference type="ARBA" id="ARBA00022723"/>
    </source>
</evidence>
<dbReference type="InterPro" id="IPR018522">
    <property type="entry name" value="TopoIIA_CS"/>
</dbReference>
<evidence type="ECO:0000256" key="13">
    <source>
        <dbReference type="RuleBase" id="RU362094"/>
    </source>
</evidence>
<gene>
    <name evidence="17" type="ORF">X943_003036</name>
</gene>
<keyword evidence="5" id="KW-0479">Metal-binding</keyword>
<dbReference type="Gene3D" id="3.40.50.670">
    <property type="match status" value="1"/>
</dbReference>
<reference evidence="17" key="1">
    <citation type="journal article" date="2014" name="Nucleic Acids Res.">
        <title>The evolutionary dynamics of variant antigen genes in Babesia reveal a history of genomic innovation underlying host-parasite interaction.</title>
        <authorList>
            <person name="Jackson A.P."/>
            <person name="Otto T.D."/>
            <person name="Darby A."/>
            <person name="Ramaprasad A."/>
            <person name="Xia D."/>
            <person name="Echaide I.E."/>
            <person name="Farber M."/>
            <person name="Gahlot S."/>
            <person name="Gamble J."/>
            <person name="Gupta D."/>
            <person name="Gupta Y."/>
            <person name="Jackson L."/>
            <person name="Malandrin L."/>
            <person name="Malas T.B."/>
            <person name="Moussa E."/>
            <person name="Nair M."/>
            <person name="Reid A.J."/>
            <person name="Sanders M."/>
            <person name="Sharma J."/>
            <person name="Tracey A."/>
            <person name="Quail M.A."/>
            <person name="Weir W."/>
            <person name="Wastling J.M."/>
            <person name="Hall N."/>
            <person name="Willadsen P."/>
            <person name="Lingelbach K."/>
            <person name="Shiels B."/>
            <person name="Tait A."/>
            <person name="Berriman M."/>
            <person name="Allred D.R."/>
            <person name="Pain A."/>
        </authorList>
    </citation>
    <scope>NUCLEOTIDE SEQUENCE</scope>
    <source>
        <strain evidence="17">1802A</strain>
    </source>
</reference>
<dbReference type="FunFam" id="3.30.1490.30:FF:000001">
    <property type="entry name" value="DNA topoisomerase 2"/>
    <property type="match status" value="1"/>
</dbReference>
<evidence type="ECO:0000256" key="1">
    <source>
        <dbReference type="ARBA" id="ARBA00000185"/>
    </source>
</evidence>
<dbReference type="SMART" id="SM00433">
    <property type="entry name" value="TOP2c"/>
    <property type="match status" value="1"/>
</dbReference>
<dbReference type="InterPro" id="IPR050634">
    <property type="entry name" value="DNA_Topoisomerase_II"/>
</dbReference>
<feature type="compositionally biased region" description="Acidic residues" evidence="14">
    <location>
        <begin position="1409"/>
        <end position="1434"/>
    </location>
</feature>
<dbReference type="InterPro" id="IPR013506">
    <property type="entry name" value="Topo_IIA_bsu_dom2"/>
</dbReference>
<dbReference type="GO" id="GO:0005634">
    <property type="term" value="C:nucleus"/>
    <property type="evidence" value="ECO:0007669"/>
    <property type="project" value="TreeGrafter"/>
</dbReference>
<keyword evidence="10 12" id="KW-0238">DNA-binding</keyword>
<keyword evidence="8" id="KW-0460">Magnesium</keyword>
<feature type="compositionally biased region" description="Basic and acidic residues" evidence="14">
    <location>
        <begin position="1507"/>
        <end position="1519"/>
    </location>
</feature>
<dbReference type="PROSITE" id="PS52040">
    <property type="entry name" value="TOPO_IIA"/>
    <property type="match status" value="1"/>
</dbReference>
<dbReference type="PANTHER" id="PTHR10169">
    <property type="entry name" value="DNA TOPOISOMERASE/GYRASE"/>
    <property type="match status" value="1"/>
</dbReference>
<comment type="subunit">
    <text evidence="13">Homodimer.</text>
</comment>
<keyword evidence="18" id="KW-1185">Reference proteome</keyword>
<proteinExistence type="inferred from homology"/>
<dbReference type="GO" id="GO:0003677">
    <property type="term" value="F:DNA binding"/>
    <property type="evidence" value="ECO:0007669"/>
    <property type="project" value="UniProtKB-UniRule"/>
</dbReference>
<feature type="region of interest" description="Disordered" evidence="14">
    <location>
        <begin position="1370"/>
        <end position="1543"/>
    </location>
</feature>
<dbReference type="SUPFAM" id="SSF55874">
    <property type="entry name" value="ATPase domain of HSP90 chaperone/DNA topoisomerase II/histidine kinase"/>
    <property type="match status" value="1"/>
</dbReference>
<dbReference type="CDD" id="cd03481">
    <property type="entry name" value="TopoIIA_Trans_ScTopoIIA"/>
    <property type="match status" value="1"/>
</dbReference>
<dbReference type="PROSITE" id="PS50880">
    <property type="entry name" value="TOPRIM"/>
    <property type="match status" value="1"/>
</dbReference>
<dbReference type="InterPro" id="IPR036890">
    <property type="entry name" value="HATPase_C_sf"/>
</dbReference>
<evidence type="ECO:0000256" key="10">
    <source>
        <dbReference type="ARBA" id="ARBA00023125"/>
    </source>
</evidence>
<evidence type="ECO:0000256" key="7">
    <source>
        <dbReference type="ARBA" id="ARBA00022840"/>
    </source>
</evidence>
<comment type="cofactor">
    <cofactor evidence="2">
        <name>Ca(2+)</name>
        <dbReference type="ChEBI" id="CHEBI:29108"/>
    </cofactor>
</comment>
<dbReference type="GO" id="GO:0046872">
    <property type="term" value="F:metal ion binding"/>
    <property type="evidence" value="ECO:0007669"/>
    <property type="project" value="UniProtKB-KW"/>
</dbReference>
<dbReference type="InterPro" id="IPR013760">
    <property type="entry name" value="Topo_IIA-like_dom_sf"/>
</dbReference>
<dbReference type="Pfam" id="PF00521">
    <property type="entry name" value="DNA_topoisoIV"/>
    <property type="match status" value="1"/>
</dbReference>
<dbReference type="Gene3D" id="3.30.565.10">
    <property type="entry name" value="Histidine kinase-like ATPase, C-terminal domain"/>
    <property type="match status" value="1"/>
</dbReference>
<dbReference type="GO" id="GO:0005524">
    <property type="term" value="F:ATP binding"/>
    <property type="evidence" value="ECO:0007669"/>
    <property type="project" value="UniProtKB-UniRule"/>
</dbReference>
<dbReference type="GO" id="GO:0000712">
    <property type="term" value="P:resolution of meiotic recombination intermediates"/>
    <property type="evidence" value="ECO:0007669"/>
    <property type="project" value="TreeGrafter"/>
</dbReference>
<dbReference type="InterPro" id="IPR013759">
    <property type="entry name" value="Topo_IIA_B_C"/>
</dbReference>
<dbReference type="Pfam" id="PF00204">
    <property type="entry name" value="DNA_gyraseB"/>
    <property type="match status" value="1"/>
</dbReference>
<feature type="compositionally biased region" description="Polar residues" evidence="14">
    <location>
        <begin position="1459"/>
        <end position="1483"/>
    </location>
</feature>